<evidence type="ECO:0000313" key="3">
    <source>
        <dbReference type="EMBL" id="KGA21346.1"/>
    </source>
</evidence>
<accession>A0A094R2X3</accession>
<feature type="transmembrane region" description="Helical" evidence="1">
    <location>
        <begin position="332"/>
        <end position="354"/>
    </location>
</feature>
<feature type="domain" description="DUF5671" evidence="2">
    <location>
        <begin position="328"/>
        <end position="464"/>
    </location>
</feature>
<name>A0A094R2X3_9ZZZZ</name>
<reference evidence="3" key="1">
    <citation type="submission" date="2014-06" db="EMBL/GenBank/DDBJ databases">
        <title>Key roles for freshwater Actinobacteria revealed by deep metagenomic sequencing.</title>
        <authorList>
            <person name="Ghai R."/>
            <person name="Mizuno C.M."/>
            <person name="Picazo A."/>
            <person name="Camacho A."/>
            <person name="Rodriguez-Valera F."/>
        </authorList>
    </citation>
    <scope>NUCLEOTIDE SEQUENCE</scope>
</reference>
<dbReference type="AlphaFoldDB" id="A0A094R2X3"/>
<feature type="transmembrane region" description="Helical" evidence="1">
    <location>
        <begin position="249"/>
        <end position="274"/>
    </location>
</feature>
<feature type="transmembrane region" description="Helical" evidence="1">
    <location>
        <begin position="101"/>
        <end position="128"/>
    </location>
</feature>
<dbReference type="InterPro" id="IPR043728">
    <property type="entry name" value="DUF5671"/>
</dbReference>
<evidence type="ECO:0000256" key="1">
    <source>
        <dbReference type="SAM" id="Phobius"/>
    </source>
</evidence>
<feature type="transmembrane region" description="Helical" evidence="1">
    <location>
        <begin position="366"/>
        <end position="391"/>
    </location>
</feature>
<feature type="transmembrane region" description="Helical" evidence="1">
    <location>
        <begin position="140"/>
        <end position="159"/>
    </location>
</feature>
<dbReference type="Pfam" id="PF18920">
    <property type="entry name" value="DUF5671"/>
    <property type="match status" value="2"/>
</dbReference>
<keyword evidence="1" id="KW-1133">Transmembrane helix</keyword>
<feature type="transmembrane region" description="Helical" evidence="1">
    <location>
        <begin position="218"/>
        <end position="237"/>
    </location>
</feature>
<feature type="transmembrane region" description="Helical" evidence="1">
    <location>
        <begin position="71"/>
        <end position="89"/>
    </location>
</feature>
<proteinExistence type="predicted"/>
<comment type="caution">
    <text evidence="3">The sequence shown here is derived from an EMBL/GenBank/DDBJ whole genome shotgun (WGS) entry which is preliminary data.</text>
</comment>
<keyword evidence="1" id="KW-0472">Membrane</keyword>
<keyword evidence="1" id="KW-0812">Transmembrane</keyword>
<feature type="transmembrane region" description="Helical" evidence="1">
    <location>
        <begin position="412"/>
        <end position="433"/>
    </location>
</feature>
<feature type="transmembrane region" description="Helical" evidence="1">
    <location>
        <begin position="453"/>
        <end position="471"/>
    </location>
</feature>
<feature type="transmembrane region" description="Helical" evidence="1">
    <location>
        <begin position="29"/>
        <end position="51"/>
    </location>
</feature>
<feature type="transmembrane region" description="Helical" evidence="1">
    <location>
        <begin position="294"/>
        <end position="312"/>
    </location>
</feature>
<gene>
    <name evidence="3" type="ORF">GM51_2480</name>
</gene>
<protein>
    <recommendedName>
        <fullName evidence="2">DUF5671 domain-containing protein</fullName>
    </recommendedName>
</protein>
<organism evidence="3">
    <name type="scientific">freshwater metagenome</name>
    <dbReference type="NCBI Taxonomy" id="449393"/>
    <lineage>
        <taxon>unclassified sequences</taxon>
        <taxon>metagenomes</taxon>
        <taxon>ecological metagenomes</taxon>
    </lineage>
</organism>
<dbReference type="EMBL" id="JNSL01000008">
    <property type="protein sequence ID" value="KGA21346.1"/>
    <property type="molecule type" value="Genomic_DNA"/>
</dbReference>
<sequence>MIAVVVAVVRKASHHVASSNTTAQPVRQFFQYALAFGLFMVVTVGLAGLLSRALDFSNIVSTDQSSLASNLAFVVVGGPLLAGISVWLRNSIKENPSETHGLIPTYFATLAAIVSLLVFLASTIAAIHNVINDDEVLGSSLGRAIVWGSAWIIVLKISNSVIPKNDFRIQYFVGSFITALAALIGLVQVLTGVLALLLSQPMFFGSQQMAIVSPDNPTRIGLATLAVSGALWFYYWIKNANKIQSDTLWLAYVFIAGVGGTLVIAITSLSVSLYRILVWYFGEPSTQNAADHFASTPQSIATAFAGFLFWWYHKSLLPNRSERTDVQRTYEYLVSAISLIASAVGISIVIVALIESLTAKAILAGAGAINTLLGAGTVILVAGPVWWHFWSRIQKTAKISPESEHGSPVRRIYLFLLFGVGGIAAIVSLITIVVQLFDGILSSNLGANTFSEMRFAIGILVSTGIVAGYHWEIYRHEKLVEVTFAKSATNVLLVGPNSPELIQELKAATGAKVSFLQRADATELVWPTEHVIELVAQSKEHDLLILLETTGVKVVPVTR</sequence>
<feature type="transmembrane region" description="Helical" evidence="1">
    <location>
        <begin position="171"/>
        <end position="198"/>
    </location>
</feature>
<evidence type="ECO:0000259" key="2">
    <source>
        <dbReference type="Pfam" id="PF18920"/>
    </source>
</evidence>
<feature type="domain" description="DUF5671" evidence="2">
    <location>
        <begin position="29"/>
        <end position="154"/>
    </location>
</feature>